<dbReference type="PANTHER" id="PTHR11616:SF321">
    <property type="entry name" value="SODIUM-DEPENDENT NUTRIENT AMINO ACID TRANSPORTER 1-RELATED"/>
    <property type="match status" value="1"/>
</dbReference>
<dbReference type="PROSITE" id="PS50192">
    <property type="entry name" value="T_SNARE"/>
    <property type="match status" value="1"/>
</dbReference>
<keyword evidence="10 17" id="KW-0915">Sodium</keyword>
<evidence type="ECO:0000256" key="11">
    <source>
        <dbReference type="ARBA" id="ARBA00023065"/>
    </source>
</evidence>
<evidence type="ECO:0000256" key="4">
    <source>
        <dbReference type="ARBA" id="ARBA00009063"/>
    </source>
</evidence>
<proteinExistence type="inferred from homology"/>
<evidence type="ECO:0000313" key="20">
    <source>
        <dbReference type="EMBL" id="RWS12348.1"/>
    </source>
</evidence>
<evidence type="ECO:0000256" key="7">
    <source>
        <dbReference type="ARBA" id="ARBA00022847"/>
    </source>
</evidence>
<dbReference type="Pfam" id="PF00209">
    <property type="entry name" value="SNF"/>
    <property type="match status" value="1"/>
</dbReference>
<dbReference type="EMBL" id="NCKU01001350">
    <property type="protein sequence ID" value="RWS12348.1"/>
    <property type="molecule type" value="Genomic_DNA"/>
</dbReference>
<dbReference type="InterPro" id="IPR006012">
    <property type="entry name" value="Syntaxin/epimorphin_CS"/>
</dbReference>
<evidence type="ECO:0000256" key="9">
    <source>
        <dbReference type="ARBA" id="ARBA00022989"/>
    </source>
</evidence>
<comment type="similarity">
    <text evidence="3">Belongs to the sodium:neurotransmitter symporter (SNF) (TC 2.A.22) family.</text>
</comment>
<dbReference type="InterPro" id="IPR037272">
    <property type="entry name" value="SNS_sf"/>
</dbReference>
<feature type="binding site" evidence="17">
    <location>
        <position position="3"/>
    </location>
    <ligand>
        <name>Na(+)</name>
        <dbReference type="ChEBI" id="CHEBI:29101"/>
        <label>1</label>
    </ligand>
</feature>
<dbReference type="InterPro" id="IPR000727">
    <property type="entry name" value="T_SNARE_dom"/>
</dbReference>
<keyword evidence="12 18" id="KW-0472">Membrane</keyword>
<accession>A0A443RAP3</accession>
<dbReference type="InterPro" id="IPR000175">
    <property type="entry name" value="Na/ntran_symport"/>
</dbReference>
<gene>
    <name evidence="20" type="ORF">B4U79_13490</name>
</gene>
<dbReference type="GO" id="GO:0005283">
    <property type="term" value="F:amino acid:sodium symporter activity"/>
    <property type="evidence" value="ECO:0007669"/>
    <property type="project" value="TreeGrafter"/>
</dbReference>
<keyword evidence="13" id="KW-0325">Glycoprotein</keyword>
<feature type="transmembrane region" description="Helical" evidence="18">
    <location>
        <begin position="168"/>
        <end position="190"/>
    </location>
</feature>
<keyword evidence="8" id="KW-0029">Amino-acid transport</keyword>
<dbReference type="GO" id="GO:0089718">
    <property type="term" value="P:amino acid import across plasma membrane"/>
    <property type="evidence" value="ECO:0007669"/>
    <property type="project" value="TreeGrafter"/>
</dbReference>
<feature type="non-terminal residue" evidence="20">
    <location>
        <position position="497"/>
    </location>
</feature>
<dbReference type="InterPro" id="IPR010989">
    <property type="entry name" value="SNARE"/>
</dbReference>
<name>A0A443RAP3_9ACAR</name>
<comment type="function">
    <text evidence="15">Unusual broad substrate spectrum amino acid:sodium cotransporter that promotes absorption of the D isomers of essential amino acids. Neutral amino acids are the preferred substrates, especially methionine and phenylalanine.</text>
</comment>
<dbReference type="SMART" id="SM00397">
    <property type="entry name" value="t_SNARE"/>
    <property type="match status" value="1"/>
</dbReference>
<keyword evidence="9 18" id="KW-1133">Transmembrane helix</keyword>
<organism evidence="20 21">
    <name type="scientific">Dinothrombium tinctorium</name>
    <dbReference type="NCBI Taxonomy" id="1965070"/>
    <lineage>
        <taxon>Eukaryota</taxon>
        <taxon>Metazoa</taxon>
        <taxon>Ecdysozoa</taxon>
        <taxon>Arthropoda</taxon>
        <taxon>Chelicerata</taxon>
        <taxon>Arachnida</taxon>
        <taxon>Acari</taxon>
        <taxon>Acariformes</taxon>
        <taxon>Trombidiformes</taxon>
        <taxon>Prostigmata</taxon>
        <taxon>Anystina</taxon>
        <taxon>Parasitengona</taxon>
        <taxon>Trombidioidea</taxon>
        <taxon>Trombidiidae</taxon>
        <taxon>Dinothrombium</taxon>
    </lineage>
</organism>
<dbReference type="AlphaFoldDB" id="A0A443RAP3"/>
<feature type="transmembrane region" description="Helical" evidence="18">
    <location>
        <begin position="21"/>
        <end position="39"/>
    </location>
</feature>
<keyword evidence="11" id="KW-0406">Ion transport</keyword>
<dbReference type="OrthoDB" id="10251371at2759"/>
<evidence type="ECO:0000256" key="3">
    <source>
        <dbReference type="ARBA" id="ARBA00006459"/>
    </source>
</evidence>
<dbReference type="PROSITE" id="PS00914">
    <property type="entry name" value="SYNTAXIN"/>
    <property type="match status" value="1"/>
</dbReference>
<feature type="transmembrane region" description="Helical" evidence="18">
    <location>
        <begin position="70"/>
        <end position="89"/>
    </location>
</feature>
<evidence type="ECO:0000256" key="13">
    <source>
        <dbReference type="ARBA" id="ARBA00023180"/>
    </source>
</evidence>
<dbReference type="PANTHER" id="PTHR11616">
    <property type="entry name" value="SODIUM/CHLORIDE DEPENDENT TRANSPORTER"/>
    <property type="match status" value="1"/>
</dbReference>
<evidence type="ECO:0000256" key="14">
    <source>
        <dbReference type="ARBA" id="ARBA00023201"/>
    </source>
</evidence>
<dbReference type="GO" id="GO:0016192">
    <property type="term" value="P:vesicle-mediated transport"/>
    <property type="evidence" value="ECO:0007669"/>
    <property type="project" value="InterPro"/>
</dbReference>
<evidence type="ECO:0000256" key="6">
    <source>
        <dbReference type="ARBA" id="ARBA00022692"/>
    </source>
</evidence>
<feature type="transmembrane region" description="Helical" evidence="18">
    <location>
        <begin position="130"/>
        <end position="148"/>
    </location>
</feature>
<feature type="domain" description="T-SNARE coiled-coil homology" evidence="19">
    <location>
        <begin position="442"/>
        <end position="497"/>
    </location>
</feature>
<keyword evidence="7" id="KW-0769">Symport</keyword>
<evidence type="ECO:0000256" key="1">
    <source>
        <dbReference type="ARBA" id="ARBA00004141"/>
    </source>
</evidence>
<evidence type="ECO:0000256" key="15">
    <source>
        <dbReference type="ARBA" id="ARBA00037785"/>
    </source>
</evidence>
<dbReference type="PROSITE" id="PS50267">
    <property type="entry name" value="NA_NEUROTRAN_SYMP_3"/>
    <property type="match status" value="1"/>
</dbReference>
<evidence type="ECO:0000256" key="16">
    <source>
        <dbReference type="ARBA" id="ARBA00040215"/>
    </source>
</evidence>
<keyword evidence="17" id="KW-0479">Metal-binding</keyword>
<evidence type="ECO:0000256" key="17">
    <source>
        <dbReference type="PIRSR" id="PIRSR600175-1"/>
    </source>
</evidence>
<evidence type="ECO:0000256" key="12">
    <source>
        <dbReference type="ARBA" id="ARBA00023136"/>
    </source>
</evidence>
<evidence type="ECO:0000256" key="5">
    <source>
        <dbReference type="ARBA" id="ARBA00022448"/>
    </source>
</evidence>
<dbReference type="GO" id="GO:0005484">
    <property type="term" value="F:SNAP receptor activity"/>
    <property type="evidence" value="ECO:0007669"/>
    <property type="project" value="InterPro"/>
</dbReference>
<dbReference type="GO" id="GO:0005886">
    <property type="term" value="C:plasma membrane"/>
    <property type="evidence" value="ECO:0007669"/>
    <property type="project" value="TreeGrafter"/>
</dbReference>
<reference evidence="20 21" key="1">
    <citation type="journal article" date="2018" name="Gigascience">
        <title>Genomes of trombidid mites reveal novel predicted allergens and laterally-transferred genes associated with secondary metabolism.</title>
        <authorList>
            <person name="Dong X."/>
            <person name="Chaisiri K."/>
            <person name="Xia D."/>
            <person name="Armstrong S.D."/>
            <person name="Fang Y."/>
            <person name="Donnelly M.J."/>
            <person name="Kadowaki T."/>
            <person name="McGarry J.W."/>
            <person name="Darby A.C."/>
            <person name="Makepeace B.L."/>
        </authorList>
    </citation>
    <scope>NUCLEOTIDE SEQUENCE [LARGE SCALE GENOMIC DNA]</scope>
    <source>
        <strain evidence="20">UoL-WK</strain>
    </source>
</reference>
<dbReference type="Gene3D" id="1.20.58.70">
    <property type="match status" value="1"/>
</dbReference>
<evidence type="ECO:0000256" key="8">
    <source>
        <dbReference type="ARBA" id="ARBA00022970"/>
    </source>
</evidence>
<dbReference type="GO" id="GO:0046872">
    <property type="term" value="F:metal ion binding"/>
    <property type="evidence" value="ECO:0007669"/>
    <property type="project" value="UniProtKB-KW"/>
</dbReference>
<protein>
    <recommendedName>
        <fullName evidence="16">Sodium-dependent nutrient amino acid transporter 1</fullName>
    </recommendedName>
</protein>
<evidence type="ECO:0000259" key="19">
    <source>
        <dbReference type="PROSITE" id="PS50192"/>
    </source>
</evidence>
<evidence type="ECO:0000313" key="21">
    <source>
        <dbReference type="Proteomes" id="UP000285301"/>
    </source>
</evidence>
<comment type="similarity">
    <text evidence="4">Belongs to the syntaxin family.</text>
</comment>
<dbReference type="Proteomes" id="UP000285301">
    <property type="component" value="Unassembled WGS sequence"/>
</dbReference>
<comment type="caution">
    <text evidence="20">The sequence shown here is derived from an EMBL/GenBank/DDBJ whole genome shotgun (WGS) entry which is preliminary data.</text>
</comment>
<feature type="binding site" evidence="17">
    <location>
        <position position="7"/>
    </location>
    <ligand>
        <name>Na(+)</name>
        <dbReference type="ChEBI" id="CHEBI:29101"/>
        <label>1</label>
    </ligand>
</feature>
<dbReference type="GO" id="GO:0015179">
    <property type="term" value="F:L-amino acid transmembrane transporter activity"/>
    <property type="evidence" value="ECO:0007669"/>
    <property type="project" value="TreeGrafter"/>
</dbReference>
<keyword evidence="6 18" id="KW-0812">Transmembrane</keyword>
<sequence length="497" mass="57022">MSVGLGNVWRFPHAAYSNGGGAFLILYLLLLFIIGRPLHYMQLILGQFSGRGPIKVWKCVPALKDEVTWLNWRLCLCLIGSWILVYLSISKDRSLGKAGPYIMNLPDNYGVGTATLSSCCNDQLAYSGKYVGFIAPITLLAIFTYGNYQLALNEKQDTDKGIPTWGLVIGWASAALAILKVPFWILLTVLRCPGNWKQKINRAFKPTPDWAPIDPEIRHQWYIWNLMKNEDQKQKYYINSAFADCDEEKVNLINNGEAKFERDDSDASDGPPSWLQLLNEFRFEANNIKKKISQLREVQESLLRSTLTASSIFENDSDNNANKEKEKEIDLRSQEISRLITQLHSLLVEIKTLRSLNPTSKIIANILLFANKEICDLSQNYRQSQRQYVNKLQSREKFSQQFIINIDDCMDSSFDEFNNEKLIETEEPKTLFKQTFVDAFDDKILKEREREISVILKSINELNQIFQDINTTVVNQGTLLDRIDFNIENVQSQVEEG</sequence>
<evidence type="ECO:0000256" key="2">
    <source>
        <dbReference type="ARBA" id="ARBA00004211"/>
    </source>
</evidence>
<dbReference type="SUPFAM" id="SSF161070">
    <property type="entry name" value="SNF-like"/>
    <property type="match status" value="1"/>
</dbReference>
<dbReference type="STRING" id="1965070.A0A443RAP3"/>
<keyword evidence="5" id="KW-0813">Transport</keyword>
<dbReference type="SUPFAM" id="SSF47661">
    <property type="entry name" value="t-snare proteins"/>
    <property type="match status" value="1"/>
</dbReference>
<comment type="subcellular location">
    <subcellularLocation>
        <location evidence="1">Membrane</location>
        <topology evidence="1">Multi-pass membrane protein</topology>
    </subcellularLocation>
    <subcellularLocation>
        <location evidence="2">Membrane</location>
        <topology evidence="2">Single-pass type IV membrane protein</topology>
    </subcellularLocation>
</comment>
<keyword evidence="21" id="KW-1185">Reference proteome</keyword>
<dbReference type="CDD" id="cd15845">
    <property type="entry name" value="SNARE_syntaxin16"/>
    <property type="match status" value="1"/>
</dbReference>
<evidence type="ECO:0000256" key="10">
    <source>
        <dbReference type="ARBA" id="ARBA00023053"/>
    </source>
</evidence>
<evidence type="ECO:0000256" key="18">
    <source>
        <dbReference type="SAM" id="Phobius"/>
    </source>
</evidence>
<dbReference type="GO" id="GO:0006886">
    <property type="term" value="P:intracellular protein transport"/>
    <property type="evidence" value="ECO:0007669"/>
    <property type="project" value="InterPro"/>
</dbReference>
<keyword evidence="14" id="KW-0739">Sodium transport</keyword>